<dbReference type="RefSeq" id="WP_006383328.1">
    <property type="nucleotide sequence ID" value="NZ_AEJB01000655.1"/>
</dbReference>
<accession>L7EQL0</accession>
<dbReference type="AlphaFoldDB" id="L7EQL0"/>
<keyword evidence="2" id="KW-1185">Reference proteome</keyword>
<sequence>MPKVVQPLYSIQYDGTNGEHIAGTWCTGISFVSDTGTVLSFTGDGRDYAVNVGEWLVISWVGANDPMTFTTEEYTSRYVELP</sequence>
<reference evidence="1 2" key="1">
    <citation type="journal article" date="2011" name="Plasmid">
        <title>Streptomyces turgidiscabies Car8 contains a modular pathogenicity island that shares virulence genes with other actinobacterial plant pathogens.</title>
        <authorList>
            <person name="Huguet-Tapia J.C."/>
            <person name="Badger J.H."/>
            <person name="Loria R."/>
            <person name="Pettis G.S."/>
        </authorList>
    </citation>
    <scope>NUCLEOTIDE SEQUENCE [LARGE SCALE GENOMIC DNA]</scope>
    <source>
        <strain evidence="1 2">Car8</strain>
    </source>
</reference>
<dbReference type="GeneID" id="97400569"/>
<protein>
    <submittedName>
        <fullName evidence="1">Uncharacterized protein</fullName>
    </submittedName>
</protein>
<dbReference type="Proteomes" id="UP000010931">
    <property type="component" value="Unassembled WGS sequence"/>
</dbReference>
<evidence type="ECO:0000313" key="2">
    <source>
        <dbReference type="Proteomes" id="UP000010931"/>
    </source>
</evidence>
<proteinExistence type="predicted"/>
<organism evidence="1 2">
    <name type="scientific">Streptomyces turgidiscabies (strain Car8)</name>
    <dbReference type="NCBI Taxonomy" id="698760"/>
    <lineage>
        <taxon>Bacteria</taxon>
        <taxon>Bacillati</taxon>
        <taxon>Actinomycetota</taxon>
        <taxon>Actinomycetes</taxon>
        <taxon>Kitasatosporales</taxon>
        <taxon>Streptomycetaceae</taxon>
        <taxon>Streptomyces</taxon>
    </lineage>
</organism>
<dbReference type="EMBL" id="AEJB01000655">
    <property type="protein sequence ID" value="ELP61738.1"/>
    <property type="molecule type" value="Genomic_DNA"/>
</dbReference>
<comment type="caution">
    <text evidence="1">The sequence shown here is derived from an EMBL/GenBank/DDBJ whole genome shotgun (WGS) entry which is preliminary data.</text>
</comment>
<evidence type="ECO:0000313" key="1">
    <source>
        <dbReference type="EMBL" id="ELP61738.1"/>
    </source>
</evidence>
<dbReference type="STRING" id="85558.T45_02332"/>
<gene>
    <name evidence="1" type="ORF">STRTUCAR8_06463</name>
</gene>
<name>L7EQL0_STRT8</name>
<dbReference type="PATRIC" id="fig|698760.3.peg.9276"/>